<dbReference type="GO" id="GO:0000977">
    <property type="term" value="F:RNA polymerase II transcription regulatory region sequence-specific DNA binding"/>
    <property type="evidence" value="ECO:0007669"/>
    <property type="project" value="TreeGrafter"/>
</dbReference>
<dbReference type="GO" id="GO:0005634">
    <property type="term" value="C:nucleus"/>
    <property type="evidence" value="ECO:0007669"/>
    <property type="project" value="TreeGrafter"/>
</dbReference>
<dbReference type="Proteomes" id="UP000295192">
    <property type="component" value="Unassembled WGS sequence"/>
</dbReference>
<keyword evidence="4" id="KW-1185">Reference proteome</keyword>
<proteinExistence type="predicted"/>
<feature type="domain" description="C2H2-type" evidence="2">
    <location>
        <begin position="419"/>
        <end position="441"/>
    </location>
</feature>
<dbReference type="SMART" id="SM00355">
    <property type="entry name" value="ZnF_C2H2"/>
    <property type="match status" value="2"/>
</dbReference>
<protein>
    <recommendedName>
        <fullName evidence="2">C2H2-type domain-containing protein</fullName>
    </recommendedName>
</protein>
<gene>
    <name evidence="3" type="ORF">AWZ03_003966</name>
</gene>
<dbReference type="GO" id="GO:0045944">
    <property type="term" value="P:positive regulation of transcription by RNA polymerase II"/>
    <property type="evidence" value="ECO:0007669"/>
    <property type="project" value="TreeGrafter"/>
</dbReference>
<evidence type="ECO:0000256" key="1">
    <source>
        <dbReference type="SAM" id="MobiDB-lite"/>
    </source>
</evidence>
<dbReference type="PROSITE" id="PS00028">
    <property type="entry name" value="ZINC_FINGER_C2H2_1"/>
    <property type="match status" value="2"/>
</dbReference>
<dbReference type="InterPro" id="IPR013087">
    <property type="entry name" value="Znf_C2H2_type"/>
</dbReference>
<name>A0A484BLW6_DRONA</name>
<feature type="compositionally biased region" description="Low complexity" evidence="1">
    <location>
        <begin position="362"/>
        <end position="380"/>
    </location>
</feature>
<feature type="compositionally biased region" description="Polar residues" evidence="1">
    <location>
        <begin position="237"/>
        <end position="261"/>
    </location>
</feature>
<reference evidence="3 4" key="1">
    <citation type="journal article" date="2019" name="J. Hered.">
        <title>An Improved Genome Assembly for Drosophila navojoa, the Basal Species in the mojavensis Cluster.</title>
        <authorList>
            <person name="Vanderlinde T."/>
            <person name="Dupim E.G."/>
            <person name="Nazario-Yepiz N.O."/>
            <person name="Carvalho A.B."/>
        </authorList>
    </citation>
    <scope>NUCLEOTIDE SEQUENCE [LARGE SCALE GENOMIC DNA]</scope>
    <source>
        <strain evidence="3">Navoj_Jal97</strain>
        <tissue evidence="3">Whole organism</tissue>
    </source>
</reference>
<dbReference type="EMBL" id="LSRL02000021">
    <property type="protein sequence ID" value="TDG49728.1"/>
    <property type="molecule type" value="Genomic_DNA"/>
</dbReference>
<feature type="region of interest" description="Disordered" evidence="1">
    <location>
        <begin position="362"/>
        <end position="385"/>
    </location>
</feature>
<evidence type="ECO:0000313" key="4">
    <source>
        <dbReference type="Proteomes" id="UP000295192"/>
    </source>
</evidence>
<feature type="region of interest" description="Disordered" evidence="1">
    <location>
        <begin position="1"/>
        <end position="88"/>
    </location>
</feature>
<dbReference type="InterPro" id="IPR040373">
    <property type="entry name" value="CASZ1"/>
</dbReference>
<dbReference type="OrthoDB" id="10063916at2759"/>
<feature type="region of interest" description="Disordered" evidence="1">
    <location>
        <begin position="176"/>
        <end position="202"/>
    </location>
</feature>
<dbReference type="OMA" id="CTYALRH"/>
<accession>A0A484BLW6</accession>
<dbReference type="PANTHER" id="PTHR12451:SF0">
    <property type="entry name" value="ZINC FINGER PROTEIN CASTOR HOMOLOG 1"/>
    <property type="match status" value="1"/>
</dbReference>
<dbReference type="GO" id="GO:0000981">
    <property type="term" value="F:DNA-binding transcription factor activity, RNA polymerase II-specific"/>
    <property type="evidence" value="ECO:0007669"/>
    <property type="project" value="TreeGrafter"/>
</dbReference>
<dbReference type="PANTHER" id="PTHR12451">
    <property type="entry name" value="TRANSCRIPTION FACTOR CASTOR PROTEIN MING -RELATED"/>
    <property type="match status" value="1"/>
</dbReference>
<feature type="domain" description="C2H2-type" evidence="2">
    <location>
        <begin position="495"/>
        <end position="515"/>
    </location>
</feature>
<dbReference type="GO" id="GO:0045664">
    <property type="term" value="P:regulation of neuron differentiation"/>
    <property type="evidence" value="ECO:0007669"/>
    <property type="project" value="TreeGrafter"/>
</dbReference>
<comment type="caution">
    <text evidence="3">The sequence shown here is derived from an EMBL/GenBank/DDBJ whole genome shotgun (WGS) entry which is preliminary data.</text>
</comment>
<sequence length="596" mass="63735">MQTVRGSHVPLTLDSLSSSSSSSSSGCGMEHSSSSNNNSNEPPALEPAESSATPTPTASCDEPPPPPPTLATQITSIDGFFNRKRGRPPKNRFVEVYKSTQQSPQAIFTSFKLEKNDPSSGCGLASSADAADERPTALRLGAGAGAEESTATDLTPSRSRKRARVWTVDLHRSSANVRSASPTERTKYASTRELPNRDGSPVPLMFSTPSTQQAAVSKSVERVSVVRAAGTFYPENASSAQAAELSDNSGRYGSLPSTDCSADQPEDLSMRTGAAVTANGRGEPETKLLQFKQLLDLYQRQVLLPSFLAAASQPAALDMRMLLENAAQQKMLLINAAAAGAVAAAAAAAAATATAPTGAAAEETSPTAAAAPIAPTSARAAGKRVRDQDIPTGYLKFRFNEDCGFERCGYRNHQSHFHCNRRDCHYSFCDKTRFVQHTARHERMDSLMGEDFRQYRANMRCGVPDCCYATQAAAAGATDDSLGLGAPKKSSHFHCRKCDYVCTDSNKVVAHRRLHLRLEYVRSAGFRKIASNEPCDSPGCTYALRHTHYHCTTCDCSVLSRAQLASHRHRTLGQAAKQLAEGAAGSSSALDVEAYP</sequence>
<dbReference type="AlphaFoldDB" id="A0A484BLW6"/>
<feature type="compositionally biased region" description="Low complexity" evidence="1">
    <location>
        <begin position="15"/>
        <end position="52"/>
    </location>
</feature>
<feature type="region of interest" description="Disordered" evidence="1">
    <location>
        <begin position="237"/>
        <end position="266"/>
    </location>
</feature>
<evidence type="ECO:0000313" key="3">
    <source>
        <dbReference type="EMBL" id="TDG49728.1"/>
    </source>
</evidence>
<dbReference type="PROSITE" id="PS51257">
    <property type="entry name" value="PROKAR_LIPOPROTEIN"/>
    <property type="match status" value="1"/>
</dbReference>
<feature type="region of interest" description="Disordered" evidence="1">
    <location>
        <begin position="140"/>
        <end position="160"/>
    </location>
</feature>
<organism evidence="3 4">
    <name type="scientific">Drosophila navojoa</name>
    <name type="common">Fruit fly</name>
    <dbReference type="NCBI Taxonomy" id="7232"/>
    <lineage>
        <taxon>Eukaryota</taxon>
        <taxon>Metazoa</taxon>
        <taxon>Ecdysozoa</taxon>
        <taxon>Arthropoda</taxon>
        <taxon>Hexapoda</taxon>
        <taxon>Insecta</taxon>
        <taxon>Pterygota</taxon>
        <taxon>Neoptera</taxon>
        <taxon>Endopterygota</taxon>
        <taxon>Diptera</taxon>
        <taxon>Brachycera</taxon>
        <taxon>Muscomorpha</taxon>
        <taxon>Ephydroidea</taxon>
        <taxon>Drosophilidae</taxon>
        <taxon>Drosophila</taxon>
    </lineage>
</organism>
<evidence type="ECO:0000259" key="2">
    <source>
        <dbReference type="PROSITE" id="PS00028"/>
    </source>
</evidence>